<dbReference type="EMBL" id="CP101987">
    <property type="protein sequence ID" value="UUI70530.1"/>
    <property type="molecule type" value="Genomic_DNA"/>
</dbReference>
<keyword evidence="6" id="KW-0170">Cobalt</keyword>
<keyword evidence="5" id="KW-0456">Lyase</keyword>
<dbReference type="PIRSF" id="PIRSF001455">
    <property type="entry name" value="DHQ_synth"/>
    <property type="match status" value="1"/>
</dbReference>
<evidence type="ECO:0000259" key="7">
    <source>
        <dbReference type="Pfam" id="PF01761"/>
    </source>
</evidence>
<gene>
    <name evidence="9" type="ORF">NP048_12020</name>
</gene>
<dbReference type="Gene3D" id="1.20.1090.10">
    <property type="entry name" value="Dehydroquinate synthase-like - alpha domain"/>
    <property type="match status" value="1"/>
</dbReference>
<keyword evidence="3" id="KW-0479">Metal-binding</keyword>
<reference evidence="9 10" key="1">
    <citation type="submission" date="2022-07" db="EMBL/GenBank/DDBJ databases">
        <title>Novel species in genus cellulomonas.</title>
        <authorList>
            <person name="Ye L."/>
        </authorList>
    </citation>
    <scope>NUCLEOTIDE SEQUENCE [LARGE SCALE GENOMIC DNA]</scope>
    <source>
        <strain evidence="10">zg-B89</strain>
    </source>
</reference>
<dbReference type="InterPro" id="IPR030963">
    <property type="entry name" value="DHQ_synth_fam"/>
</dbReference>
<dbReference type="Pfam" id="PF24621">
    <property type="entry name" value="DHQS_C"/>
    <property type="match status" value="1"/>
</dbReference>
<keyword evidence="4" id="KW-0520">NAD</keyword>
<dbReference type="InterPro" id="IPR050071">
    <property type="entry name" value="Dehydroquinate_synthase"/>
</dbReference>
<protein>
    <submittedName>
        <fullName evidence="9">3-dehydroquinate synthase</fullName>
    </submittedName>
</protein>
<evidence type="ECO:0000313" key="9">
    <source>
        <dbReference type="EMBL" id="UUI70530.1"/>
    </source>
</evidence>
<dbReference type="SUPFAM" id="SSF56796">
    <property type="entry name" value="Dehydroquinate synthase-like"/>
    <property type="match status" value="1"/>
</dbReference>
<dbReference type="RefSeq" id="WP_227575833.1">
    <property type="nucleotide sequence ID" value="NZ_CP101987.1"/>
</dbReference>
<keyword evidence="10" id="KW-1185">Reference proteome</keyword>
<dbReference type="InterPro" id="IPR030960">
    <property type="entry name" value="DHQS/DOIS_N"/>
</dbReference>
<proteinExistence type="predicted"/>
<feature type="domain" description="3-dehydroquinate synthase N-terminal" evidence="7">
    <location>
        <begin position="53"/>
        <end position="161"/>
    </location>
</feature>
<dbReference type="Proteomes" id="UP001316384">
    <property type="component" value="Chromosome"/>
</dbReference>
<dbReference type="PANTHER" id="PTHR43622">
    <property type="entry name" value="3-DEHYDROQUINATE SYNTHASE"/>
    <property type="match status" value="1"/>
</dbReference>
<evidence type="ECO:0000256" key="3">
    <source>
        <dbReference type="ARBA" id="ARBA00022723"/>
    </source>
</evidence>
<evidence type="ECO:0000256" key="6">
    <source>
        <dbReference type="ARBA" id="ARBA00023285"/>
    </source>
</evidence>
<accession>A0ABY5KL21</accession>
<dbReference type="CDD" id="cd08195">
    <property type="entry name" value="DHQS"/>
    <property type="match status" value="1"/>
</dbReference>
<sequence>MVAFSDFVVSTSGGSYEVRIGRDELDAALASASVVLVDAALVDQLPPLAVPVVEIEASESAKTLAGCERVILALRESGVRRSGHLVAVGGGVVQDVATFVAQVYMRGIDWTYVPTTLMAMADSCIGGKSSINVGDVKNLVGGIYPPTAVAVDPRFLPSLGPAALGCGFSEAVKIAFCRGPEAFDRYLETYESFGAEPLELIDHVLRCKKWFIEVDEYDRKERRLLNFGHTFGHALESAVAHRVPHGLAVSIGVLCAAAHPQAARGPEVDRLVAHCRSLLASAGGVAEGLADFDHERYEKAFRADKKHDEHHFRLILPAPGGGVAEVSVGNGPDDWRVIRDLTTDILATLTGRQ</sequence>
<evidence type="ECO:0000256" key="4">
    <source>
        <dbReference type="ARBA" id="ARBA00023027"/>
    </source>
</evidence>
<dbReference type="PANTHER" id="PTHR43622:SF1">
    <property type="entry name" value="3-DEHYDROQUINATE SYNTHASE"/>
    <property type="match status" value="1"/>
</dbReference>
<dbReference type="Gene3D" id="3.40.50.1970">
    <property type="match status" value="1"/>
</dbReference>
<name>A0ABY5KL21_9CELL</name>
<feature type="domain" description="3-dehydroquinate synthase C-terminal" evidence="8">
    <location>
        <begin position="167"/>
        <end position="306"/>
    </location>
</feature>
<organism evidence="9 10">
    <name type="scientific">Cellulomonas xiejunii</name>
    <dbReference type="NCBI Taxonomy" id="2968083"/>
    <lineage>
        <taxon>Bacteria</taxon>
        <taxon>Bacillati</taxon>
        <taxon>Actinomycetota</taxon>
        <taxon>Actinomycetes</taxon>
        <taxon>Micrococcales</taxon>
        <taxon>Cellulomonadaceae</taxon>
        <taxon>Cellulomonas</taxon>
    </lineage>
</organism>
<evidence type="ECO:0000259" key="8">
    <source>
        <dbReference type="Pfam" id="PF24621"/>
    </source>
</evidence>
<evidence type="ECO:0000256" key="2">
    <source>
        <dbReference type="ARBA" id="ARBA00001941"/>
    </source>
</evidence>
<comment type="cofactor">
    <cofactor evidence="1">
        <name>NAD(+)</name>
        <dbReference type="ChEBI" id="CHEBI:57540"/>
    </cofactor>
</comment>
<dbReference type="Pfam" id="PF01761">
    <property type="entry name" value="DHQ_synthase"/>
    <property type="match status" value="1"/>
</dbReference>
<evidence type="ECO:0000313" key="10">
    <source>
        <dbReference type="Proteomes" id="UP001316384"/>
    </source>
</evidence>
<evidence type="ECO:0000256" key="1">
    <source>
        <dbReference type="ARBA" id="ARBA00001911"/>
    </source>
</evidence>
<evidence type="ECO:0000256" key="5">
    <source>
        <dbReference type="ARBA" id="ARBA00023239"/>
    </source>
</evidence>
<dbReference type="InterPro" id="IPR056179">
    <property type="entry name" value="DHQS_C"/>
</dbReference>
<comment type="cofactor">
    <cofactor evidence="2">
        <name>Co(2+)</name>
        <dbReference type="ChEBI" id="CHEBI:48828"/>
    </cofactor>
</comment>